<dbReference type="GO" id="GO:0004864">
    <property type="term" value="F:protein phosphatase inhibitor activity"/>
    <property type="evidence" value="ECO:0007669"/>
    <property type="project" value="InterPro"/>
</dbReference>
<dbReference type="GO" id="GO:0038023">
    <property type="term" value="F:signaling receptor activity"/>
    <property type="evidence" value="ECO:0007669"/>
    <property type="project" value="InterPro"/>
</dbReference>
<proteinExistence type="evidence at transcript level"/>
<name>A9NQF6_PICSI</name>
<protein>
    <recommendedName>
        <fullName evidence="2">Bet v I/Major latex protein domain-containing protein</fullName>
    </recommendedName>
</protein>
<feature type="domain" description="Bet v I/Major latex protein" evidence="2">
    <location>
        <begin position="1"/>
        <end position="149"/>
    </location>
</feature>
<reference evidence="3" key="1">
    <citation type="journal article" date="2008" name="BMC Genomics">
        <title>A conifer genomics resource of 200,000 spruce (Picea spp.) ESTs and 6,464 high-quality, sequence-finished full-length cDNAs for Sitka spruce (Picea sitchensis).</title>
        <authorList>
            <person name="Ralph S.G."/>
            <person name="Chun H.J."/>
            <person name="Kolosova N."/>
            <person name="Cooper D."/>
            <person name="Oddy C."/>
            <person name="Ritland C.E."/>
            <person name="Kirkpatrick R."/>
            <person name="Moore R."/>
            <person name="Barber S."/>
            <person name="Holt R.A."/>
            <person name="Jones S.J."/>
            <person name="Marra M.A."/>
            <person name="Douglas C.J."/>
            <person name="Ritland K."/>
            <person name="Bohlmann J."/>
        </authorList>
    </citation>
    <scope>NUCLEOTIDE SEQUENCE</scope>
    <source>
        <tissue evidence="3">Green portion of the leader tissue</tissue>
    </source>
</reference>
<dbReference type="FunFam" id="3.30.530.20:FF:000007">
    <property type="entry name" value="Major pollen allergen Bet v 1-A"/>
    <property type="match status" value="1"/>
</dbReference>
<dbReference type="PANTHER" id="PTHR31213">
    <property type="entry name" value="OS08G0374000 PROTEIN-RELATED"/>
    <property type="match status" value="1"/>
</dbReference>
<accession>A9NQF6</accession>
<dbReference type="Pfam" id="PF00407">
    <property type="entry name" value="Bet_v_1"/>
    <property type="match status" value="1"/>
</dbReference>
<dbReference type="SUPFAM" id="SSF55961">
    <property type="entry name" value="Bet v1-like"/>
    <property type="match status" value="1"/>
</dbReference>
<dbReference type="GO" id="GO:0005634">
    <property type="term" value="C:nucleus"/>
    <property type="evidence" value="ECO:0007669"/>
    <property type="project" value="TreeGrafter"/>
</dbReference>
<dbReference type="InterPro" id="IPR000916">
    <property type="entry name" value="Bet_v_I/MLP"/>
</dbReference>
<sequence>MKSVNMEIDLKVPAQKAWDAIRDSASLFPKIMPSHFKSIEVIGDGNVGTIRRIKYGEGMKMATHESERIEALDETNMTVTYSVIEGEALNVFKVIKATIKLLPGADANSCRLSWTAEFEPAGNRIPPSDSIEEATTNMFKAMEGYLLLGNNGENASCKRQL</sequence>
<comment type="similarity">
    <text evidence="1">Belongs to the BetVI family.</text>
</comment>
<dbReference type="GO" id="GO:0009738">
    <property type="term" value="P:abscisic acid-activated signaling pathway"/>
    <property type="evidence" value="ECO:0007669"/>
    <property type="project" value="InterPro"/>
</dbReference>
<dbReference type="GO" id="GO:0006952">
    <property type="term" value="P:defense response"/>
    <property type="evidence" value="ECO:0007669"/>
    <property type="project" value="InterPro"/>
</dbReference>
<organism evidence="3">
    <name type="scientific">Picea sitchensis</name>
    <name type="common">Sitka spruce</name>
    <name type="synonym">Pinus sitchensis</name>
    <dbReference type="NCBI Taxonomy" id="3332"/>
    <lineage>
        <taxon>Eukaryota</taxon>
        <taxon>Viridiplantae</taxon>
        <taxon>Streptophyta</taxon>
        <taxon>Embryophyta</taxon>
        <taxon>Tracheophyta</taxon>
        <taxon>Spermatophyta</taxon>
        <taxon>Pinopsida</taxon>
        <taxon>Pinidae</taxon>
        <taxon>Conifers I</taxon>
        <taxon>Pinales</taxon>
        <taxon>Pinaceae</taxon>
        <taxon>Picea</taxon>
    </lineage>
</organism>
<dbReference type="GO" id="GO:0005737">
    <property type="term" value="C:cytoplasm"/>
    <property type="evidence" value="ECO:0007669"/>
    <property type="project" value="TreeGrafter"/>
</dbReference>
<dbReference type="InterPro" id="IPR023393">
    <property type="entry name" value="START-like_dom_sf"/>
</dbReference>
<evidence type="ECO:0000256" key="1">
    <source>
        <dbReference type="ARBA" id="ARBA00009744"/>
    </source>
</evidence>
<evidence type="ECO:0000313" key="3">
    <source>
        <dbReference type="EMBL" id="ABK22867.1"/>
    </source>
</evidence>
<dbReference type="InterPro" id="IPR024949">
    <property type="entry name" value="Bet_v_I_allergen"/>
</dbReference>
<dbReference type="CDD" id="cd07816">
    <property type="entry name" value="Bet_v1-like"/>
    <property type="match status" value="1"/>
</dbReference>
<dbReference type="Gene3D" id="3.30.530.20">
    <property type="match status" value="1"/>
</dbReference>
<dbReference type="SMART" id="SM01037">
    <property type="entry name" value="Bet_v_1"/>
    <property type="match status" value="1"/>
</dbReference>
<dbReference type="GO" id="GO:0010427">
    <property type="term" value="F:abscisic acid binding"/>
    <property type="evidence" value="ECO:0007669"/>
    <property type="project" value="InterPro"/>
</dbReference>
<dbReference type="EMBL" id="EF083523">
    <property type="protein sequence ID" value="ABK22867.1"/>
    <property type="molecule type" value="mRNA"/>
</dbReference>
<dbReference type="InterPro" id="IPR050279">
    <property type="entry name" value="Plant_def-hormone_signal"/>
</dbReference>
<dbReference type="PRINTS" id="PR00634">
    <property type="entry name" value="BETALLERGEN"/>
</dbReference>
<dbReference type="AlphaFoldDB" id="A9NQF6"/>
<evidence type="ECO:0000259" key="2">
    <source>
        <dbReference type="SMART" id="SM01037"/>
    </source>
</evidence>
<dbReference type="PANTHER" id="PTHR31213:SF24">
    <property type="entry name" value="OS08G0374000 PROTEIN"/>
    <property type="match status" value="1"/>
</dbReference>